<feature type="domain" description="Type III R-M EcoP15I C-terminal" evidence="1">
    <location>
        <begin position="125"/>
        <end position="220"/>
    </location>
</feature>
<dbReference type="EMBL" id="LR134190">
    <property type="protein sequence ID" value="VEB62693.1"/>
    <property type="molecule type" value="Genomic_DNA"/>
</dbReference>
<keyword evidence="2" id="KW-0808">Transferase</keyword>
<dbReference type="Proteomes" id="UP000269208">
    <property type="component" value="Chromosome"/>
</dbReference>
<reference evidence="2 3" key="1">
    <citation type="submission" date="2018-12" db="EMBL/GenBank/DDBJ databases">
        <authorList>
            <consortium name="Pathogen Informatics"/>
        </authorList>
    </citation>
    <scope>NUCLEOTIDE SEQUENCE [LARGE SCALE GENOMIC DNA]</scope>
    <source>
        <strain evidence="2 3">NCTC6754</strain>
    </source>
</reference>
<evidence type="ECO:0000313" key="3">
    <source>
        <dbReference type="Proteomes" id="UP000269208"/>
    </source>
</evidence>
<dbReference type="GO" id="GO:0032259">
    <property type="term" value="P:methylation"/>
    <property type="evidence" value="ECO:0007669"/>
    <property type="project" value="UniProtKB-KW"/>
</dbReference>
<dbReference type="EC" id="2.1.1.72" evidence="2"/>
<proteinExistence type="predicted"/>
<name>A0A447U999_SALET</name>
<evidence type="ECO:0000313" key="2">
    <source>
        <dbReference type="EMBL" id="VEB62693.1"/>
    </source>
</evidence>
<dbReference type="InterPro" id="IPR041405">
    <property type="entry name" value="T3RM_EcoP15I_C"/>
</dbReference>
<evidence type="ECO:0000259" key="1">
    <source>
        <dbReference type="Pfam" id="PF18273"/>
    </source>
</evidence>
<gene>
    <name evidence="2" type="primary">mod_1</name>
    <name evidence="2" type="ORF">NCTC6754_08093</name>
</gene>
<sequence length="224" mass="25028">MALNEEDGGQRTFILCTIDQALSNNTIAKKAGYNTIDEISRERITRVAAKIRANNPATNSDLGFKHYRFATPTQQTLDDLDSFDIATGHFINASGQLAAFTESGFTDMINPFSARGLGVPGGASGEETLLTTWLVADGYKMDIDVQTVDFSGYCARYVDNTRLYLIDERWGTEQTRDLLNHIGTHQLPVQTIVIYGYSFDLESIRELEIGLKQLDQKVNLVKRY</sequence>
<dbReference type="AlphaFoldDB" id="A0A447U999"/>
<dbReference type="Pfam" id="PF18273">
    <property type="entry name" value="T3RM_EcoP15I_C"/>
    <property type="match status" value="1"/>
</dbReference>
<protein>
    <submittedName>
        <fullName evidence="2">Type III restriction-modification system StyLTI enzyme mod</fullName>
        <ecNumber evidence="2">2.1.1.72</ecNumber>
    </submittedName>
</protein>
<dbReference type="GO" id="GO:0009007">
    <property type="term" value="F:site-specific DNA-methyltransferase (adenine-specific) activity"/>
    <property type="evidence" value="ECO:0007669"/>
    <property type="project" value="UniProtKB-EC"/>
</dbReference>
<accession>A0A447U999</accession>
<organism evidence="2 3">
    <name type="scientific">Salmonella enterica I</name>
    <dbReference type="NCBI Taxonomy" id="59201"/>
    <lineage>
        <taxon>Bacteria</taxon>
        <taxon>Pseudomonadati</taxon>
        <taxon>Pseudomonadota</taxon>
        <taxon>Gammaproteobacteria</taxon>
        <taxon>Enterobacterales</taxon>
        <taxon>Enterobacteriaceae</taxon>
        <taxon>Salmonella</taxon>
    </lineage>
</organism>
<keyword evidence="2" id="KW-0489">Methyltransferase</keyword>